<evidence type="ECO:0000313" key="2">
    <source>
        <dbReference type="EMBL" id="KAK2596694.1"/>
    </source>
</evidence>
<proteinExistence type="predicted"/>
<comment type="caution">
    <text evidence="2">The sequence shown here is derived from an EMBL/GenBank/DDBJ whole genome shotgun (WGS) entry which is preliminary data.</text>
</comment>
<dbReference type="AlphaFoldDB" id="A0AAJ0CMZ2"/>
<reference evidence="2" key="1">
    <citation type="submission" date="2023-06" db="EMBL/GenBank/DDBJ databases">
        <title>Conoideocrella luteorostrata (Hypocreales: Clavicipitaceae), a potential biocontrol fungus for elongate hemlock scale in United States Christmas tree production areas.</title>
        <authorList>
            <person name="Barrett H."/>
            <person name="Lovett B."/>
            <person name="Macias A.M."/>
            <person name="Stajich J.E."/>
            <person name="Kasson M.T."/>
        </authorList>
    </citation>
    <scope>NUCLEOTIDE SEQUENCE</scope>
    <source>
        <strain evidence="2">ARSEF 14590</strain>
    </source>
</reference>
<feature type="compositionally biased region" description="Polar residues" evidence="1">
    <location>
        <begin position="1"/>
        <end position="24"/>
    </location>
</feature>
<evidence type="ECO:0000313" key="3">
    <source>
        <dbReference type="Proteomes" id="UP001251528"/>
    </source>
</evidence>
<sequence>MSNTTDLKYIRTTASAQSPRQQIPPSLHTHTPIVMADNQQPNPARIPLRRPASPGAPALPPVQLHDLPQAGLLPHPPRLKPSRLPGPVDNLTHGNANLQLIFCDECGVRVFMFQGESRVDEVDLAALGGVPRRIITPGVNPRPRRPTRVWRLVGQPDRGNRLSVNGQTVDAGQGFDMRELVERKQVLYTGCSSDDDPLVPRFERPHAGGCY</sequence>
<dbReference type="Proteomes" id="UP001251528">
    <property type="component" value="Unassembled WGS sequence"/>
</dbReference>
<feature type="region of interest" description="Disordered" evidence="1">
    <location>
        <begin position="1"/>
        <end position="90"/>
    </location>
</feature>
<accession>A0AAJ0CMZ2</accession>
<evidence type="ECO:0000256" key="1">
    <source>
        <dbReference type="SAM" id="MobiDB-lite"/>
    </source>
</evidence>
<gene>
    <name evidence="2" type="ORF">QQS21_006209</name>
</gene>
<organism evidence="2 3">
    <name type="scientific">Conoideocrella luteorostrata</name>
    <dbReference type="NCBI Taxonomy" id="1105319"/>
    <lineage>
        <taxon>Eukaryota</taxon>
        <taxon>Fungi</taxon>
        <taxon>Dikarya</taxon>
        <taxon>Ascomycota</taxon>
        <taxon>Pezizomycotina</taxon>
        <taxon>Sordariomycetes</taxon>
        <taxon>Hypocreomycetidae</taxon>
        <taxon>Hypocreales</taxon>
        <taxon>Clavicipitaceae</taxon>
        <taxon>Conoideocrella</taxon>
    </lineage>
</organism>
<keyword evidence="3" id="KW-1185">Reference proteome</keyword>
<dbReference type="EMBL" id="JASWJB010000112">
    <property type="protein sequence ID" value="KAK2596694.1"/>
    <property type="molecule type" value="Genomic_DNA"/>
</dbReference>
<name>A0AAJ0CMZ2_9HYPO</name>
<protein>
    <recommendedName>
        <fullName evidence="4">CENP-V/GFA domain-containing protein</fullName>
    </recommendedName>
</protein>
<evidence type="ECO:0008006" key="4">
    <source>
        <dbReference type="Google" id="ProtNLM"/>
    </source>
</evidence>